<evidence type="ECO:0000256" key="1">
    <source>
        <dbReference type="SAM" id="MobiDB-lite"/>
    </source>
</evidence>
<dbReference type="Proteomes" id="UP000585474">
    <property type="component" value="Unassembled WGS sequence"/>
</dbReference>
<keyword evidence="3" id="KW-1185">Reference proteome</keyword>
<dbReference type="OrthoDB" id="1750920at2759"/>
<feature type="region of interest" description="Disordered" evidence="1">
    <location>
        <begin position="382"/>
        <end position="430"/>
    </location>
</feature>
<gene>
    <name evidence="2" type="ORF">Acr_22g0002480</name>
</gene>
<organism evidence="2 3">
    <name type="scientific">Actinidia rufa</name>
    <dbReference type="NCBI Taxonomy" id="165716"/>
    <lineage>
        <taxon>Eukaryota</taxon>
        <taxon>Viridiplantae</taxon>
        <taxon>Streptophyta</taxon>
        <taxon>Embryophyta</taxon>
        <taxon>Tracheophyta</taxon>
        <taxon>Spermatophyta</taxon>
        <taxon>Magnoliopsida</taxon>
        <taxon>eudicotyledons</taxon>
        <taxon>Gunneridae</taxon>
        <taxon>Pentapetalae</taxon>
        <taxon>asterids</taxon>
        <taxon>Ericales</taxon>
        <taxon>Actinidiaceae</taxon>
        <taxon>Actinidia</taxon>
    </lineage>
</organism>
<proteinExistence type="predicted"/>
<evidence type="ECO:0000313" key="3">
    <source>
        <dbReference type="Proteomes" id="UP000585474"/>
    </source>
</evidence>
<dbReference type="AlphaFoldDB" id="A0A7J0GJ63"/>
<reference evidence="2 3" key="1">
    <citation type="submission" date="2019-07" db="EMBL/GenBank/DDBJ databases">
        <title>De Novo Assembly of kiwifruit Actinidia rufa.</title>
        <authorList>
            <person name="Sugita-Konishi S."/>
            <person name="Sato K."/>
            <person name="Mori E."/>
            <person name="Abe Y."/>
            <person name="Kisaki G."/>
            <person name="Hamano K."/>
            <person name="Suezawa K."/>
            <person name="Otani M."/>
            <person name="Fukuda T."/>
            <person name="Manabe T."/>
            <person name="Gomi K."/>
            <person name="Tabuchi M."/>
            <person name="Akimitsu K."/>
            <person name="Kataoka I."/>
        </authorList>
    </citation>
    <scope>NUCLEOTIDE SEQUENCE [LARGE SCALE GENOMIC DNA]</scope>
    <source>
        <strain evidence="3">cv. Fuchu</strain>
    </source>
</reference>
<dbReference type="EMBL" id="BJWL01000022">
    <property type="protein sequence ID" value="GFZ10850.1"/>
    <property type="molecule type" value="Genomic_DNA"/>
</dbReference>
<accession>A0A7J0GJ63</accession>
<feature type="compositionally biased region" description="Low complexity" evidence="1">
    <location>
        <begin position="400"/>
        <end position="409"/>
    </location>
</feature>
<name>A0A7J0GJ63_9ERIC</name>
<sequence length="430" mass="48449">MSWVDARRGHVNWTYLLLGGRLVAKLVPSSCLSFVWICHPVINDSGQNTLLSGLPRVRVLWVPLGRLLGRAPTCPLRHVLANFPPLRLPYLVAAAPSFRRHVSNVLRASLQGEGYPPFYCIRLTTSPAIVSVFVDCFLNSALVLRLDLFPPDEMGPGYFVASVNMELNRAQLLVSDDRALEKFKATHGIPADVTIERPGPNDILHVVVERLDRIPVSVNFVRTVFAVDTLMNILDKPFSASDLFHIYTVVRPKESGNHFYSGNHYLRLRDPSQSRRDWSSVTRKRICFWTNLSGFRAPGSSILGMTAFGRSLGTTEVCPTFNDKFKFRSDACKEAIRATNNMQESRDVEALLEYEPHYRHKIPHRTVEFIRASLPPLRIEGRAPQREAFSPEVSGREEGYAASSSGYSSPNRIDDKEEEEAFGQLVLNKR</sequence>
<protein>
    <submittedName>
        <fullName evidence="2">Uncharacterized protein</fullName>
    </submittedName>
</protein>
<comment type="caution">
    <text evidence="2">The sequence shown here is derived from an EMBL/GenBank/DDBJ whole genome shotgun (WGS) entry which is preliminary data.</text>
</comment>
<evidence type="ECO:0000313" key="2">
    <source>
        <dbReference type="EMBL" id="GFZ10850.1"/>
    </source>
</evidence>